<evidence type="ECO:0000313" key="2">
    <source>
        <dbReference type="EMBL" id="PJC33846.1"/>
    </source>
</evidence>
<accession>A0A2M8F3H4</accession>
<reference evidence="3" key="1">
    <citation type="submission" date="2017-09" db="EMBL/GenBank/DDBJ databases">
        <title>Depth-based differentiation of microbial function through sediment-hosted aquifers and enrichment of novel symbionts in the deep terrestrial subsurface.</title>
        <authorList>
            <person name="Probst A.J."/>
            <person name="Ladd B."/>
            <person name="Jarett J.K."/>
            <person name="Geller-Mcgrath D.E."/>
            <person name="Sieber C.M.K."/>
            <person name="Emerson J.B."/>
            <person name="Anantharaman K."/>
            <person name="Thomas B.C."/>
            <person name="Malmstrom R."/>
            <person name="Stieglmeier M."/>
            <person name="Klingl A."/>
            <person name="Woyke T."/>
            <person name="Ryan C.M."/>
            <person name="Banfield J.F."/>
        </authorList>
    </citation>
    <scope>NUCLEOTIDE SEQUENCE [LARGE SCALE GENOMIC DNA]</scope>
</reference>
<dbReference type="Proteomes" id="UP000231383">
    <property type="component" value="Unassembled WGS sequence"/>
</dbReference>
<feature type="transmembrane region" description="Helical" evidence="1">
    <location>
        <begin position="51"/>
        <end position="72"/>
    </location>
</feature>
<evidence type="ECO:0000313" key="3">
    <source>
        <dbReference type="Proteomes" id="UP000231383"/>
    </source>
</evidence>
<gene>
    <name evidence="2" type="ORF">CO051_00900</name>
</gene>
<keyword evidence="1" id="KW-0812">Transmembrane</keyword>
<evidence type="ECO:0000256" key="1">
    <source>
        <dbReference type="SAM" id="Phobius"/>
    </source>
</evidence>
<comment type="caution">
    <text evidence="2">The sequence shown here is derived from an EMBL/GenBank/DDBJ whole genome shotgun (WGS) entry which is preliminary data.</text>
</comment>
<proteinExistence type="predicted"/>
<dbReference type="EMBL" id="PFSC01000024">
    <property type="protein sequence ID" value="PJC33846.1"/>
    <property type="molecule type" value="Genomic_DNA"/>
</dbReference>
<dbReference type="AlphaFoldDB" id="A0A2M8F3H4"/>
<feature type="transmembrane region" description="Helical" evidence="1">
    <location>
        <begin position="28"/>
        <end position="44"/>
    </location>
</feature>
<feature type="transmembrane region" description="Helical" evidence="1">
    <location>
        <begin position="92"/>
        <end position="110"/>
    </location>
</feature>
<protein>
    <submittedName>
        <fullName evidence="2">Uncharacterized protein</fullName>
    </submittedName>
</protein>
<name>A0A2M8F3H4_9BACT</name>
<keyword evidence="1" id="KW-0472">Membrane</keyword>
<keyword evidence="1" id="KW-1133">Transmembrane helix</keyword>
<sequence length="133" mass="15434">MGNIFEWYCQGVEEQRIAGMHDRGKMKYVIPVYILLQVGLYFYFKDSLHKHGALIIGGPIISALAMIVYVRWNQRNVPGTGGYIFTHLSKTARIIIVFMVIFSFFLFLVLQCKQYGFSLSSICFERIFIYGNR</sequence>
<organism evidence="2 3">
    <name type="scientific">Candidatus Roizmanbacteria bacterium CG_4_9_14_0_2_um_filter_39_13</name>
    <dbReference type="NCBI Taxonomy" id="1974839"/>
    <lineage>
        <taxon>Bacteria</taxon>
        <taxon>Candidatus Roizmaniibacteriota</taxon>
    </lineage>
</organism>